<name>A0AA39G4N6_MICHY</name>
<reference evidence="2" key="2">
    <citation type="submission" date="2023-03" db="EMBL/GenBank/DDBJ databases">
        <authorList>
            <person name="Inwood S.N."/>
            <person name="Skelly J.G."/>
            <person name="Guhlin J."/>
            <person name="Harrop T.W.R."/>
            <person name="Goldson S.G."/>
            <person name="Dearden P.K."/>
        </authorList>
    </citation>
    <scope>NUCLEOTIDE SEQUENCE</scope>
    <source>
        <strain evidence="2">Lincoln</strain>
        <tissue evidence="2">Whole body</tissue>
    </source>
</reference>
<dbReference type="EMBL" id="JAQQBR010000002">
    <property type="protein sequence ID" value="KAK0181484.1"/>
    <property type="molecule type" value="Genomic_DNA"/>
</dbReference>
<keyword evidence="1" id="KW-0732">Signal</keyword>
<evidence type="ECO:0000313" key="2">
    <source>
        <dbReference type="EMBL" id="KAK0181484.1"/>
    </source>
</evidence>
<protein>
    <submittedName>
        <fullName evidence="2">Uncharacterized protein</fullName>
    </submittedName>
</protein>
<organism evidence="2 3">
    <name type="scientific">Microctonus hyperodae</name>
    <name type="common">Parasitoid wasp</name>
    <dbReference type="NCBI Taxonomy" id="165561"/>
    <lineage>
        <taxon>Eukaryota</taxon>
        <taxon>Metazoa</taxon>
        <taxon>Ecdysozoa</taxon>
        <taxon>Arthropoda</taxon>
        <taxon>Hexapoda</taxon>
        <taxon>Insecta</taxon>
        <taxon>Pterygota</taxon>
        <taxon>Neoptera</taxon>
        <taxon>Endopterygota</taxon>
        <taxon>Hymenoptera</taxon>
        <taxon>Apocrita</taxon>
        <taxon>Ichneumonoidea</taxon>
        <taxon>Braconidae</taxon>
        <taxon>Euphorinae</taxon>
        <taxon>Microctonus</taxon>
    </lineage>
</organism>
<gene>
    <name evidence="2" type="ORF">PV327_003765</name>
</gene>
<keyword evidence="3" id="KW-1185">Reference proteome</keyword>
<dbReference type="Proteomes" id="UP001168972">
    <property type="component" value="Unassembled WGS sequence"/>
</dbReference>
<accession>A0AA39G4N6</accession>
<proteinExistence type="predicted"/>
<evidence type="ECO:0000313" key="3">
    <source>
        <dbReference type="Proteomes" id="UP001168972"/>
    </source>
</evidence>
<comment type="caution">
    <text evidence="2">The sequence shown here is derived from an EMBL/GenBank/DDBJ whole genome shotgun (WGS) entry which is preliminary data.</text>
</comment>
<sequence>MRAAVLAACLIGFALGGSPRLPRTSADQRSIRNANINNNFTNILPPPVRGSQRSRFSQSHNVVVELNKNVVMKEKQTRKTRTI</sequence>
<dbReference type="AlphaFoldDB" id="A0AA39G4N6"/>
<feature type="signal peptide" evidence="1">
    <location>
        <begin position="1"/>
        <end position="16"/>
    </location>
</feature>
<evidence type="ECO:0000256" key="1">
    <source>
        <dbReference type="SAM" id="SignalP"/>
    </source>
</evidence>
<feature type="chain" id="PRO_5041349191" evidence="1">
    <location>
        <begin position="17"/>
        <end position="83"/>
    </location>
</feature>
<reference evidence="2" key="1">
    <citation type="journal article" date="2023" name="bioRxiv">
        <title>Scaffold-level genome assemblies of two parasitoid biocontrol wasps reveal the parthenogenesis mechanism and an associated novel virus.</title>
        <authorList>
            <person name="Inwood S."/>
            <person name="Skelly J."/>
            <person name="Guhlin J."/>
            <person name="Harrop T."/>
            <person name="Goldson S."/>
            <person name="Dearden P."/>
        </authorList>
    </citation>
    <scope>NUCLEOTIDE SEQUENCE</scope>
    <source>
        <strain evidence="2">Lincoln</strain>
        <tissue evidence="2">Whole body</tissue>
    </source>
</reference>